<dbReference type="FunFam" id="1.10.238.10:FF:000527">
    <property type="entry name" value="Calmodulin-3"/>
    <property type="match status" value="1"/>
</dbReference>
<dbReference type="OrthoDB" id="442428at2759"/>
<dbReference type="SMART" id="SM00054">
    <property type="entry name" value="EFh"/>
    <property type="match status" value="1"/>
</dbReference>
<dbReference type="PROSITE" id="PS00018">
    <property type="entry name" value="EF_HAND_1"/>
    <property type="match status" value="1"/>
</dbReference>
<keyword evidence="2" id="KW-0106">Calcium</keyword>
<dbReference type="GO" id="GO:0005509">
    <property type="term" value="F:calcium ion binding"/>
    <property type="evidence" value="ECO:0007669"/>
    <property type="project" value="InterPro"/>
</dbReference>
<gene>
    <name evidence="4" type="ORF">LSAA_3581</name>
</gene>
<dbReference type="SUPFAM" id="SSF47473">
    <property type="entry name" value="EF-hand"/>
    <property type="match status" value="1"/>
</dbReference>
<dbReference type="GO" id="GO:0072686">
    <property type="term" value="C:mitotic spindle"/>
    <property type="evidence" value="ECO:0007669"/>
    <property type="project" value="UniProtKB-ARBA"/>
</dbReference>
<dbReference type="EMBL" id="HG994591">
    <property type="protein sequence ID" value="CAF2818501.1"/>
    <property type="molecule type" value="Genomic_DNA"/>
</dbReference>
<reference evidence="4" key="1">
    <citation type="submission" date="2021-02" db="EMBL/GenBank/DDBJ databases">
        <authorList>
            <person name="Bekaert M."/>
        </authorList>
    </citation>
    <scope>NUCLEOTIDE SEQUENCE</scope>
    <source>
        <strain evidence="4">IoA-00</strain>
    </source>
</reference>
<dbReference type="Pfam" id="PF13499">
    <property type="entry name" value="EF-hand_7"/>
    <property type="match status" value="1"/>
</dbReference>
<sequence>MYDLIVNIDLNDWQLTSEQVNEFKEVFKLFDKDEDGVLTFSELNIVMKSLGQRPKEEELLKMVRDVSEDPIYDTIEFNEFLQMMSKQQKYGLDEESIKEAFK</sequence>
<dbReference type="PANTHER" id="PTHR23048">
    <property type="entry name" value="MYOSIN LIGHT CHAIN 1, 3"/>
    <property type="match status" value="1"/>
</dbReference>
<organism evidence="4 5">
    <name type="scientific">Lepeophtheirus salmonis</name>
    <name type="common">Salmon louse</name>
    <name type="synonym">Caligus salmonis</name>
    <dbReference type="NCBI Taxonomy" id="72036"/>
    <lineage>
        <taxon>Eukaryota</taxon>
        <taxon>Metazoa</taxon>
        <taxon>Ecdysozoa</taxon>
        <taxon>Arthropoda</taxon>
        <taxon>Crustacea</taxon>
        <taxon>Multicrustacea</taxon>
        <taxon>Hexanauplia</taxon>
        <taxon>Copepoda</taxon>
        <taxon>Siphonostomatoida</taxon>
        <taxon>Caligidae</taxon>
        <taxon>Lepeophtheirus</taxon>
    </lineage>
</organism>
<dbReference type="AlphaFoldDB" id="A0A7R8CGS4"/>
<dbReference type="CDD" id="cd00051">
    <property type="entry name" value="EFh"/>
    <property type="match status" value="1"/>
</dbReference>
<dbReference type="Proteomes" id="UP000675881">
    <property type="component" value="Chromosome 12"/>
</dbReference>
<accession>A0A7R8CGS4</accession>
<dbReference type="Gene3D" id="1.10.238.10">
    <property type="entry name" value="EF-hand"/>
    <property type="match status" value="1"/>
</dbReference>
<dbReference type="PROSITE" id="PS50222">
    <property type="entry name" value="EF_HAND_2"/>
    <property type="match status" value="1"/>
</dbReference>
<keyword evidence="1" id="KW-0677">Repeat</keyword>
<evidence type="ECO:0000313" key="4">
    <source>
        <dbReference type="EMBL" id="CAF2818501.1"/>
    </source>
</evidence>
<name>A0A7R8CGS4_LEPSM</name>
<comment type="function">
    <text evidence="3">Troponin is the central regulatory protein of striated muscle contraction. Tn consists of three components: Tn-I which is the inhibitor of actomyosin ATPase, Tn-T which contains the binding site for tropomyosin and Tn-C. The binding of calcium to Tn-C abolishes the inhibitory action of Tn on actin filaments.</text>
</comment>
<dbReference type="PANTHER" id="PTHR23048:SF0">
    <property type="entry name" value="CALMODULIN LIKE 3"/>
    <property type="match status" value="1"/>
</dbReference>
<dbReference type="InterPro" id="IPR050230">
    <property type="entry name" value="CALM/Myosin/TropC-like"/>
</dbReference>
<dbReference type="InterPro" id="IPR011992">
    <property type="entry name" value="EF-hand-dom_pair"/>
</dbReference>
<protein>
    <submittedName>
        <fullName evidence="4">CALM</fullName>
    </submittedName>
</protein>
<evidence type="ECO:0000256" key="1">
    <source>
        <dbReference type="ARBA" id="ARBA00022737"/>
    </source>
</evidence>
<evidence type="ECO:0000256" key="3">
    <source>
        <dbReference type="ARBA" id="ARBA00037722"/>
    </source>
</evidence>
<dbReference type="InterPro" id="IPR002048">
    <property type="entry name" value="EF_hand_dom"/>
</dbReference>
<keyword evidence="5" id="KW-1185">Reference proteome</keyword>
<evidence type="ECO:0000256" key="2">
    <source>
        <dbReference type="ARBA" id="ARBA00022837"/>
    </source>
</evidence>
<dbReference type="InterPro" id="IPR018247">
    <property type="entry name" value="EF_Hand_1_Ca_BS"/>
</dbReference>
<dbReference type="GO" id="GO:0016460">
    <property type="term" value="C:myosin II complex"/>
    <property type="evidence" value="ECO:0007669"/>
    <property type="project" value="TreeGrafter"/>
</dbReference>
<proteinExistence type="predicted"/>
<evidence type="ECO:0000313" key="5">
    <source>
        <dbReference type="Proteomes" id="UP000675881"/>
    </source>
</evidence>